<dbReference type="GO" id="GO:0006950">
    <property type="term" value="P:response to stress"/>
    <property type="evidence" value="ECO:0007669"/>
    <property type="project" value="TreeGrafter"/>
</dbReference>
<dbReference type="Proteomes" id="UP000291591">
    <property type="component" value="Unassembled WGS sequence"/>
</dbReference>
<comment type="caution">
    <text evidence="2">The sequence shown here is derived from an EMBL/GenBank/DDBJ whole genome shotgun (WGS) entry which is preliminary data.</text>
</comment>
<reference evidence="2 3" key="1">
    <citation type="submission" date="2019-02" db="EMBL/GenBank/DDBJ databases">
        <title>Sequencing the genomes of 1000 actinobacteria strains.</title>
        <authorList>
            <person name="Klenk H.-P."/>
        </authorList>
    </citation>
    <scope>NUCLEOTIDE SEQUENCE [LARGE SCALE GENOMIC DNA]</scope>
    <source>
        <strain evidence="2 3">DSM 45779</strain>
    </source>
</reference>
<evidence type="ECO:0000313" key="3">
    <source>
        <dbReference type="Proteomes" id="UP000291591"/>
    </source>
</evidence>
<keyword evidence="3" id="KW-1185">Reference proteome</keyword>
<dbReference type="PANTHER" id="PTHR33164">
    <property type="entry name" value="TRANSCRIPTIONAL REGULATOR, MARR FAMILY"/>
    <property type="match status" value="1"/>
</dbReference>
<dbReference type="PRINTS" id="PR00598">
    <property type="entry name" value="HTHMARR"/>
</dbReference>
<name>A0A4Q7UXX2_PSEST</name>
<evidence type="ECO:0000259" key="1">
    <source>
        <dbReference type="PROSITE" id="PS50995"/>
    </source>
</evidence>
<dbReference type="InterPro" id="IPR000835">
    <property type="entry name" value="HTH_MarR-typ"/>
</dbReference>
<dbReference type="InterPro" id="IPR036390">
    <property type="entry name" value="WH_DNA-bd_sf"/>
</dbReference>
<protein>
    <submittedName>
        <fullName evidence="2">MarR family protein</fullName>
    </submittedName>
</protein>
<dbReference type="RefSeq" id="WP_130291154.1">
    <property type="nucleotide sequence ID" value="NZ_SHKL01000001.1"/>
</dbReference>
<dbReference type="InterPro" id="IPR039422">
    <property type="entry name" value="MarR/SlyA-like"/>
</dbReference>
<proteinExistence type="predicted"/>
<dbReference type="SUPFAM" id="SSF46785">
    <property type="entry name" value="Winged helix' DNA-binding domain"/>
    <property type="match status" value="1"/>
</dbReference>
<dbReference type="AlphaFoldDB" id="A0A4Q7UXX2"/>
<sequence length="151" mass="15838">MHDVRAGLSELVAAVDGYRNALSVRYRLGVADMTAIGLLLDEEPLRAARIARRCGLTAGSGTALLDRLEARGYLSRTRPADNRRVIEVTLTEAGRALGHALRDPVVPGLTRIAEQGPGADQVAGVLRAVAGCLELLTRETEAGAADGDPSA</sequence>
<dbReference type="PANTHER" id="PTHR33164:SF43">
    <property type="entry name" value="HTH-TYPE TRANSCRIPTIONAL REPRESSOR YETL"/>
    <property type="match status" value="1"/>
</dbReference>
<evidence type="ECO:0000313" key="2">
    <source>
        <dbReference type="EMBL" id="RZT86937.1"/>
    </source>
</evidence>
<gene>
    <name evidence="2" type="ORF">EV383_3837</name>
</gene>
<dbReference type="PROSITE" id="PS50995">
    <property type="entry name" value="HTH_MARR_2"/>
    <property type="match status" value="1"/>
</dbReference>
<dbReference type="SMART" id="SM00347">
    <property type="entry name" value="HTH_MARR"/>
    <property type="match status" value="1"/>
</dbReference>
<accession>A0A4Q7UXX2</accession>
<dbReference type="Pfam" id="PF12802">
    <property type="entry name" value="MarR_2"/>
    <property type="match status" value="1"/>
</dbReference>
<dbReference type="Gene3D" id="1.10.10.10">
    <property type="entry name" value="Winged helix-like DNA-binding domain superfamily/Winged helix DNA-binding domain"/>
    <property type="match status" value="1"/>
</dbReference>
<dbReference type="GO" id="GO:0003700">
    <property type="term" value="F:DNA-binding transcription factor activity"/>
    <property type="evidence" value="ECO:0007669"/>
    <property type="project" value="InterPro"/>
</dbReference>
<dbReference type="OrthoDB" id="3216907at2"/>
<dbReference type="InterPro" id="IPR036388">
    <property type="entry name" value="WH-like_DNA-bd_sf"/>
</dbReference>
<dbReference type="EMBL" id="SHKL01000001">
    <property type="protein sequence ID" value="RZT86937.1"/>
    <property type="molecule type" value="Genomic_DNA"/>
</dbReference>
<organism evidence="2 3">
    <name type="scientific">Pseudonocardia sediminis</name>
    <dbReference type="NCBI Taxonomy" id="1397368"/>
    <lineage>
        <taxon>Bacteria</taxon>
        <taxon>Bacillati</taxon>
        <taxon>Actinomycetota</taxon>
        <taxon>Actinomycetes</taxon>
        <taxon>Pseudonocardiales</taxon>
        <taxon>Pseudonocardiaceae</taxon>
        <taxon>Pseudonocardia</taxon>
    </lineage>
</organism>
<feature type="domain" description="HTH marR-type" evidence="1">
    <location>
        <begin position="1"/>
        <end position="131"/>
    </location>
</feature>